<dbReference type="GO" id="GO:0006955">
    <property type="term" value="P:immune response"/>
    <property type="evidence" value="ECO:0007669"/>
    <property type="project" value="TreeGrafter"/>
</dbReference>
<dbReference type="GeneTree" id="ENSGT01120000271828"/>
<keyword evidence="1" id="KW-0325">Glycoprotein</keyword>
<dbReference type="Pfam" id="PF07654">
    <property type="entry name" value="C1-set"/>
    <property type="match status" value="1"/>
</dbReference>
<evidence type="ECO:0000256" key="1">
    <source>
        <dbReference type="ARBA" id="ARBA00023180"/>
    </source>
</evidence>
<dbReference type="InterPro" id="IPR036179">
    <property type="entry name" value="Ig-like_dom_sf"/>
</dbReference>
<dbReference type="InterPro" id="IPR013783">
    <property type="entry name" value="Ig-like_fold"/>
</dbReference>
<dbReference type="Gene3D" id="2.60.40.10">
    <property type="entry name" value="Immunoglobulins"/>
    <property type="match status" value="1"/>
</dbReference>
<evidence type="ECO:0000313" key="6">
    <source>
        <dbReference type="Proteomes" id="UP001501920"/>
    </source>
</evidence>
<evidence type="ECO:0000313" key="5">
    <source>
        <dbReference type="Ensembl" id="ENSPNAP00000030198.2"/>
    </source>
</evidence>
<feature type="transmembrane region" description="Helical" evidence="3">
    <location>
        <begin position="312"/>
        <end position="336"/>
    </location>
</feature>
<accession>A0A3B4E3C7</accession>
<dbReference type="InterPro" id="IPR011162">
    <property type="entry name" value="MHC_I/II-like_Ag-recog"/>
</dbReference>
<comment type="similarity">
    <text evidence="2">Belongs to the MHC class I family.</text>
</comment>
<reference evidence="5" key="3">
    <citation type="submission" date="2025-09" db="UniProtKB">
        <authorList>
            <consortium name="Ensembl"/>
        </authorList>
    </citation>
    <scope>IDENTIFICATION</scope>
</reference>
<dbReference type="STRING" id="42514.ENSPNAP00000030198"/>
<evidence type="ECO:0000256" key="3">
    <source>
        <dbReference type="SAM" id="Phobius"/>
    </source>
</evidence>
<dbReference type="PRINTS" id="PR01638">
    <property type="entry name" value="MHCCLASSI"/>
</dbReference>
<keyword evidence="3" id="KW-0812">Transmembrane</keyword>
<feature type="domain" description="Ig-like" evidence="4">
    <location>
        <begin position="213"/>
        <end position="302"/>
    </location>
</feature>
<dbReference type="InterPro" id="IPR050208">
    <property type="entry name" value="MHC_class-I_related"/>
</dbReference>
<keyword evidence="3" id="KW-0472">Membrane</keyword>
<dbReference type="InterPro" id="IPR037055">
    <property type="entry name" value="MHC_I-like_Ag-recog_sf"/>
</dbReference>
<dbReference type="CDD" id="cd07698">
    <property type="entry name" value="IgC1_MHC_I_alpha3"/>
    <property type="match status" value="1"/>
</dbReference>
<name>A0A3B4E3C7_PYGNA</name>
<dbReference type="SMART" id="SM00407">
    <property type="entry name" value="IGc1"/>
    <property type="match status" value="1"/>
</dbReference>
<reference evidence="5 6" key="1">
    <citation type="submission" date="2020-10" db="EMBL/GenBank/DDBJ databases">
        <title>Pygocentrus nattereri (red-bellied piranha) genome, fPygNat1, primary haplotype.</title>
        <authorList>
            <person name="Myers G."/>
            <person name="Meyer A."/>
            <person name="Karagic N."/>
            <person name="Pippel M."/>
            <person name="Winkler S."/>
            <person name="Tracey A."/>
            <person name="Wood J."/>
            <person name="Formenti G."/>
            <person name="Howe K."/>
            <person name="Fedrigo O."/>
            <person name="Jarvis E.D."/>
        </authorList>
    </citation>
    <scope>NUCLEOTIDE SEQUENCE [LARGE SCALE GENOMIC DNA]</scope>
</reference>
<proteinExistence type="inferred from homology"/>
<dbReference type="Proteomes" id="UP001501920">
    <property type="component" value="Chromosome 20"/>
</dbReference>
<dbReference type="Ensembl" id="ENSPNAT00000017995.2">
    <property type="protein sequence ID" value="ENSPNAP00000030198.2"/>
    <property type="gene ID" value="ENSPNAG00000016749.2"/>
</dbReference>
<dbReference type="GO" id="GO:0005615">
    <property type="term" value="C:extracellular space"/>
    <property type="evidence" value="ECO:0007669"/>
    <property type="project" value="TreeGrafter"/>
</dbReference>
<dbReference type="InterPro" id="IPR003597">
    <property type="entry name" value="Ig_C1-set"/>
</dbReference>
<reference evidence="5" key="2">
    <citation type="submission" date="2025-08" db="UniProtKB">
        <authorList>
            <consortium name="Ensembl"/>
        </authorList>
    </citation>
    <scope>IDENTIFICATION</scope>
</reference>
<dbReference type="PROSITE" id="PS50835">
    <property type="entry name" value="IG_LIKE"/>
    <property type="match status" value="1"/>
</dbReference>
<dbReference type="SUPFAM" id="SSF54452">
    <property type="entry name" value="MHC antigen-recognition domain"/>
    <property type="match status" value="1"/>
</dbReference>
<keyword evidence="6" id="KW-1185">Reference proteome</keyword>
<dbReference type="InterPro" id="IPR007110">
    <property type="entry name" value="Ig-like_dom"/>
</dbReference>
<dbReference type="InterPro" id="IPR001039">
    <property type="entry name" value="MHC_I_a_a1/a2"/>
</dbReference>
<evidence type="ECO:0000256" key="2">
    <source>
        <dbReference type="RuleBase" id="RU004439"/>
    </source>
</evidence>
<dbReference type="AlphaFoldDB" id="A0A3B4E3C7"/>
<dbReference type="PANTHER" id="PTHR16675:SF237">
    <property type="entry name" value="MHC CLASS I ANTIGEN TRANSCRIPT VARIANT 1-RELATED"/>
    <property type="match status" value="1"/>
</dbReference>
<keyword evidence="3" id="KW-1133">Transmembrane helix</keyword>
<evidence type="ECO:0000259" key="4">
    <source>
        <dbReference type="PROSITE" id="PS50835"/>
    </source>
</evidence>
<dbReference type="Pfam" id="PF00129">
    <property type="entry name" value="MHC_I"/>
    <property type="match status" value="1"/>
</dbReference>
<dbReference type="FunFam" id="3.30.500.10:FF:000001">
    <property type="entry name" value="H-2 class I histocompatibility antigen, alpha chain"/>
    <property type="match status" value="1"/>
</dbReference>
<dbReference type="GO" id="GO:0009897">
    <property type="term" value="C:external side of plasma membrane"/>
    <property type="evidence" value="ECO:0007669"/>
    <property type="project" value="TreeGrafter"/>
</dbReference>
<dbReference type="OMA" id="HYLEIEC"/>
<dbReference type="PANTHER" id="PTHR16675">
    <property type="entry name" value="MHC CLASS I-RELATED"/>
    <property type="match status" value="1"/>
</dbReference>
<sequence>MCPKGLKGLCCLVDHRTATIQLLLFLSVSVYRTSAASHSLRYISTAITPGTPFPQYTVVGLVDGEPLMVYDSNIRKMTPKTAHIEKKMGEDYWRDDSDTFRGEQKWSLSNMDTTMKRHNDTAGIHTWQWVYGCELHNNGTTTAYSKFAYDGEDYIQLDLDTGTFTAPKNAFLLNWNKHRITDCKHYLEIECIEELKKFVGFGESGELERKVSPEVSLFQKDSSSPVVCHATGFFPKAVMISWQKNGEDLHEDVQLRETLLNQDGTFQKRSVLTVSPEELDTHDYTCIIQHSSLEKEMILTVSDHRVLPSGELGGVLVGAIIAILLFILICVGVFIWKKKKQSLTETHHPTTPQSSG</sequence>
<dbReference type="InterPro" id="IPR011161">
    <property type="entry name" value="MHC_I-like_Ag-recog"/>
</dbReference>
<protein>
    <recommendedName>
        <fullName evidence="4">Ig-like domain-containing protein</fullName>
    </recommendedName>
</protein>
<organism evidence="5 6">
    <name type="scientific">Pygocentrus nattereri</name>
    <name type="common">Red-bellied piranha</name>
    <dbReference type="NCBI Taxonomy" id="42514"/>
    <lineage>
        <taxon>Eukaryota</taxon>
        <taxon>Metazoa</taxon>
        <taxon>Chordata</taxon>
        <taxon>Craniata</taxon>
        <taxon>Vertebrata</taxon>
        <taxon>Euteleostomi</taxon>
        <taxon>Actinopterygii</taxon>
        <taxon>Neopterygii</taxon>
        <taxon>Teleostei</taxon>
        <taxon>Ostariophysi</taxon>
        <taxon>Characiformes</taxon>
        <taxon>Characoidei</taxon>
        <taxon>Pygocentrus</taxon>
    </lineage>
</organism>
<dbReference type="Gene3D" id="3.30.500.10">
    <property type="entry name" value="MHC class I-like antigen recognition-like"/>
    <property type="match status" value="1"/>
</dbReference>
<dbReference type="SUPFAM" id="SSF48726">
    <property type="entry name" value="Immunoglobulin"/>
    <property type="match status" value="1"/>
</dbReference>